<organism evidence="2 3">
    <name type="scientific">Actinoplanes palleronii</name>
    <dbReference type="NCBI Taxonomy" id="113570"/>
    <lineage>
        <taxon>Bacteria</taxon>
        <taxon>Bacillati</taxon>
        <taxon>Actinomycetota</taxon>
        <taxon>Actinomycetes</taxon>
        <taxon>Micromonosporales</taxon>
        <taxon>Micromonosporaceae</taxon>
        <taxon>Actinoplanes</taxon>
    </lineage>
</organism>
<dbReference type="RefSeq" id="WP_203830344.1">
    <property type="nucleotide sequence ID" value="NZ_BAAATY010000019.1"/>
</dbReference>
<proteinExistence type="predicted"/>
<evidence type="ECO:0008006" key="4">
    <source>
        <dbReference type="Google" id="ProtNLM"/>
    </source>
</evidence>
<feature type="chain" id="PRO_5047360495" description="Lipoprotein" evidence="1">
    <location>
        <begin position="32"/>
        <end position="204"/>
    </location>
</feature>
<feature type="signal peptide" evidence="1">
    <location>
        <begin position="1"/>
        <end position="31"/>
    </location>
</feature>
<gene>
    <name evidence="2" type="ORF">Apa02nite_087490</name>
</gene>
<evidence type="ECO:0000313" key="3">
    <source>
        <dbReference type="Proteomes" id="UP000624709"/>
    </source>
</evidence>
<protein>
    <recommendedName>
        <fullName evidence="4">Lipoprotein</fullName>
    </recommendedName>
</protein>
<keyword evidence="1" id="KW-0732">Signal</keyword>
<comment type="caution">
    <text evidence="2">The sequence shown here is derived from an EMBL/GenBank/DDBJ whole genome shotgun (WGS) entry which is preliminary data.</text>
</comment>
<keyword evidence="3" id="KW-1185">Reference proteome</keyword>
<reference evidence="2 3" key="1">
    <citation type="submission" date="2021-01" db="EMBL/GenBank/DDBJ databases">
        <title>Whole genome shotgun sequence of Actinoplanes palleronii NBRC 14916.</title>
        <authorList>
            <person name="Komaki H."/>
            <person name="Tamura T."/>
        </authorList>
    </citation>
    <scope>NUCLEOTIDE SEQUENCE [LARGE SCALE GENOMIC DNA]</scope>
    <source>
        <strain evidence="2 3">NBRC 14916</strain>
    </source>
</reference>
<dbReference type="Proteomes" id="UP000624709">
    <property type="component" value="Unassembled WGS sequence"/>
</dbReference>
<sequence>MSIIGVSRSRSAAVAVTAAVCLALVAGCSSAATTDSSSGAQATTGVASIQQPSAAASATAVSAERPLIRLDASDEEITRAADVFTTCLLTNGLPKAAVMKGGYTIDPANISDAWGPLSDKVRADLKKNCASKQPEFARDPARRLDPAYADHMEAFIKCLNDHDIKAVLQDGELSSIDVMPTGSKAHWMQDCEQEGFASYYSTLK</sequence>
<evidence type="ECO:0000256" key="1">
    <source>
        <dbReference type="SAM" id="SignalP"/>
    </source>
</evidence>
<name>A0ABQ4BQQ9_9ACTN</name>
<evidence type="ECO:0000313" key="2">
    <source>
        <dbReference type="EMBL" id="GIE72641.1"/>
    </source>
</evidence>
<dbReference type="EMBL" id="BOMS01000152">
    <property type="protein sequence ID" value="GIE72641.1"/>
    <property type="molecule type" value="Genomic_DNA"/>
</dbReference>
<accession>A0ABQ4BQQ9</accession>